<dbReference type="KEGG" id="ptc:phytr_410"/>
<evidence type="ECO:0000256" key="2">
    <source>
        <dbReference type="ARBA" id="ARBA00023043"/>
    </source>
</evidence>
<evidence type="ECO:0000313" key="5">
    <source>
        <dbReference type="EMBL" id="AVP87004.1"/>
    </source>
</evidence>
<keyword evidence="1" id="KW-0677">Repeat</keyword>
<dbReference type="SMART" id="SM00248">
    <property type="entry name" value="ANK"/>
    <property type="match status" value="3"/>
</dbReference>
<dbReference type="SUPFAM" id="SSF48403">
    <property type="entry name" value="Ankyrin repeat"/>
    <property type="match status" value="1"/>
</dbReference>
<organism evidence="5 6">
    <name type="scientific">Candidatus Phycorickettsia trachydisci</name>
    <dbReference type="NCBI Taxonomy" id="2115978"/>
    <lineage>
        <taxon>Bacteria</taxon>
        <taxon>Pseudomonadati</taxon>
        <taxon>Pseudomonadota</taxon>
        <taxon>Alphaproteobacteria</taxon>
        <taxon>Rickettsiales</taxon>
        <taxon>Rickettsiaceae</taxon>
        <taxon>Candidatus Phycorickettsia</taxon>
    </lineage>
</organism>
<name>A0A2P1P6V4_9RICK</name>
<gene>
    <name evidence="5" type="ORF">phytr_410</name>
</gene>
<evidence type="ECO:0000256" key="1">
    <source>
        <dbReference type="ARBA" id="ARBA00022737"/>
    </source>
</evidence>
<dbReference type="PROSITE" id="PS50088">
    <property type="entry name" value="ANK_REPEAT"/>
    <property type="match status" value="1"/>
</dbReference>
<dbReference type="AlphaFoldDB" id="A0A2P1P6V4"/>
<keyword evidence="6" id="KW-1185">Reference proteome</keyword>
<dbReference type="Gene3D" id="1.25.40.20">
    <property type="entry name" value="Ankyrin repeat-containing domain"/>
    <property type="match status" value="1"/>
</dbReference>
<dbReference type="PANTHER" id="PTHR24171">
    <property type="entry name" value="ANKYRIN REPEAT DOMAIN-CONTAINING PROTEIN 39-RELATED"/>
    <property type="match status" value="1"/>
</dbReference>
<dbReference type="RefSeq" id="WP_106873883.1">
    <property type="nucleotide sequence ID" value="NZ_CP027845.1"/>
</dbReference>
<sequence>MNQEELAMTLLSIGKSVIEFDKHIDESHKRKRSSRSNENEDASHKRGRSNQSNEHIDEGSIITKSSEKPDNPISKEDMIRYYAMEVDGLIQEAQKQNLHQIASWFIENKEDLCVLYDPQYTYIAPSHTPPGPSRYYELLHTAAMHDRKDVIKFLCHLGYDINLYNKDLETPLGICIAQCKTELVKYFLGQGADVNKGSHYNFESLNKGTLGLLLSPLNIAMVENNFQIALLLRSRGGYIQRHPSEISWLSNLSPGLAEDKYKFKDDTFHRLILMNGCLEAECKDLRLLQLKPKIFKKVISFGSNLEKVLCGLYFLNKSLEEYYEYKSENFKNIITILMEELAAPMLNLAHLGDQRETFLTKLETKKVLYERISNECSKIISLNKPPLNSAAKWVTVISEPKDQEFLEICSSLKEKVQTHSQAPVNEVNLATEETLDQTAVMGDYSGGVEETKGNG</sequence>
<dbReference type="InterPro" id="IPR002110">
    <property type="entry name" value="Ankyrin_rpt"/>
</dbReference>
<dbReference type="Proteomes" id="UP000241762">
    <property type="component" value="Chromosome"/>
</dbReference>
<feature type="repeat" description="ANK" evidence="3">
    <location>
        <begin position="139"/>
        <end position="166"/>
    </location>
</feature>
<proteinExistence type="predicted"/>
<evidence type="ECO:0000256" key="3">
    <source>
        <dbReference type="PROSITE-ProRule" id="PRU00023"/>
    </source>
</evidence>
<reference evidence="5 6" key="1">
    <citation type="submission" date="2018-03" db="EMBL/GenBank/DDBJ databases">
        <title>A gene transfer event suggests a long-term partnership between eustigmatophyte algae and a novel lineage of endosymbiotic bacteria.</title>
        <authorList>
            <person name="Yurchenko T."/>
            <person name="Sevcikova T."/>
            <person name="Pribyl P."/>
            <person name="El Karkouri K."/>
            <person name="Klimes V."/>
            <person name="Amaral R."/>
            <person name="Zbrankova V."/>
            <person name="Kim E."/>
            <person name="Raoult D."/>
            <person name="Santos L.M.A."/>
            <person name="Elias M."/>
        </authorList>
    </citation>
    <scope>NUCLEOTIDE SEQUENCE [LARGE SCALE GENOMIC DNA]</scope>
    <source>
        <strain evidence="5">CCALA 838</strain>
    </source>
</reference>
<feature type="region of interest" description="Disordered" evidence="4">
    <location>
        <begin position="24"/>
        <end position="73"/>
    </location>
</feature>
<dbReference type="Pfam" id="PF12796">
    <property type="entry name" value="Ank_2"/>
    <property type="match status" value="1"/>
</dbReference>
<keyword evidence="2 3" id="KW-0040">ANK repeat</keyword>
<evidence type="ECO:0000313" key="6">
    <source>
        <dbReference type="Proteomes" id="UP000241762"/>
    </source>
</evidence>
<accession>A0A2P1P6V4</accession>
<evidence type="ECO:0000256" key="4">
    <source>
        <dbReference type="SAM" id="MobiDB-lite"/>
    </source>
</evidence>
<protein>
    <submittedName>
        <fullName evidence="5">Uncharacterized protein</fullName>
    </submittedName>
</protein>
<dbReference type="EMBL" id="CP027845">
    <property type="protein sequence ID" value="AVP87004.1"/>
    <property type="molecule type" value="Genomic_DNA"/>
</dbReference>
<dbReference type="InterPro" id="IPR036770">
    <property type="entry name" value="Ankyrin_rpt-contain_sf"/>
</dbReference>
<feature type="compositionally biased region" description="Basic and acidic residues" evidence="4">
    <location>
        <begin position="35"/>
        <end position="44"/>
    </location>
</feature>